<name>A0A2U1LQB9_ARTAN</name>
<dbReference type="AlphaFoldDB" id="A0A2U1LQB9"/>
<comment type="caution">
    <text evidence="1">The sequence shown here is derived from an EMBL/GenBank/DDBJ whole genome shotgun (WGS) entry which is preliminary data.</text>
</comment>
<sequence length="267" mass="30385">MPRAVSLEKEVFDAVMLVKRLGRDVREGKRRQFSYIGRLLRDVEPELIGGLIQATKDGDMQKFQEVLGSDKSDLAEGYGHSHDIATKWFNGLVNKDADITSEIYSLSTVDFDRQRLGRDVREGKRRQFSYIGRLLRDVEPELIGGLIQATKDGDMQKFQEVLGSDKSDLAEGYGHSHDIATKWFNGLVNKDADITSEIYSLSTVDFDRQELRKLVRNFCSLQDSNATPVESEGETKVDKKLLRAEKHLNRFLVSLAKQLPIEEDYIL</sequence>
<dbReference type="STRING" id="35608.A0A2U1LQB9"/>
<keyword evidence="2" id="KW-1185">Reference proteome</keyword>
<dbReference type="Gene3D" id="1.10.60.30">
    <property type="entry name" value="PSPTO4464-like domains"/>
    <property type="match status" value="2"/>
</dbReference>
<protein>
    <submittedName>
        <fullName evidence="1">Uncharacterized protein</fullName>
    </submittedName>
</protein>
<evidence type="ECO:0000313" key="1">
    <source>
        <dbReference type="EMBL" id="PWA51192.1"/>
    </source>
</evidence>
<dbReference type="PANTHER" id="PTHR36898:SF1">
    <property type="entry name" value="OS04G0250700 PROTEIN"/>
    <property type="match status" value="1"/>
</dbReference>
<organism evidence="1 2">
    <name type="scientific">Artemisia annua</name>
    <name type="common">Sweet wormwood</name>
    <dbReference type="NCBI Taxonomy" id="35608"/>
    <lineage>
        <taxon>Eukaryota</taxon>
        <taxon>Viridiplantae</taxon>
        <taxon>Streptophyta</taxon>
        <taxon>Embryophyta</taxon>
        <taxon>Tracheophyta</taxon>
        <taxon>Spermatophyta</taxon>
        <taxon>Magnoliopsida</taxon>
        <taxon>eudicotyledons</taxon>
        <taxon>Gunneridae</taxon>
        <taxon>Pentapetalae</taxon>
        <taxon>asterids</taxon>
        <taxon>campanulids</taxon>
        <taxon>Asterales</taxon>
        <taxon>Asteraceae</taxon>
        <taxon>Asteroideae</taxon>
        <taxon>Anthemideae</taxon>
        <taxon>Artemisiinae</taxon>
        <taxon>Artemisia</taxon>
    </lineage>
</organism>
<dbReference type="OrthoDB" id="1932188at2759"/>
<dbReference type="PANTHER" id="PTHR36898">
    <property type="entry name" value="OSJNBB0026I12.6 PROTEIN"/>
    <property type="match status" value="1"/>
</dbReference>
<proteinExistence type="predicted"/>
<dbReference type="Proteomes" id="UP000245207">
    <property type="component" value="Unassembled WGS sequence"/>
</dbReference>
<reference evidence="1 2" key="1">
    <citation type="journal article" date="2018" name="Mol. Plant">
        <title>The genome of Artemisia annua provides insight into the evolution of Asteraceae family and artemisinin biosynthesis.</title>
        <authorList>
            <person name="Shen Q."/>
            <person name="Zhang L."/>
            <person name="Liao Z."/>
            <person name="Wang S."/>
            <person name="Yan T."/>
            <person name="Shi P."/>
            <person name="Liu M."/>
            <person name="Fu X."/>
            <person name="Pan Q."/>
            <person name="Wang Y."/>
            <person name="Lv Z."/>
            <person name="Lu X."/>
            <person name="Zhang F."/>
            <person name="Jiang W."/>
            <person name="Ma Y."/>
            <person name="Chen M."/>
            <person name="Hao X."/>
            <person name="Li L."/>
            <person name="Tang Y."/>
            <person name="Lv G."/>
            <person name="Zhou Y."/>
            <person name="Sun X."/>
            <person name="Brodelius P.E."/>
            <person name="Rose J.K.C."/>
            <person name="Tang K."/>
        </authorList>
    </citation>
    <scope>NUCLEOTIDE SEQUENCE [LARGE SCALE GENOMIC DNA]</scope>
    <source>
        <strain evidence="2">cv. Huhao1</strain>
        <tissue evidence="1">Leaf</tissue>
    </source>
</reference>
<dbReference type="InterPro" id="IPR006839">
    <property type="entry name" value="DarP"/>
</dbReference>
<dbReference type="EMBL" id="PKPP01008249">
    <property type="protein sequence ID" value="PWA51192.1"/>
    <property type="molecule type" value="Genomic_DNA"/>
</dbReference>
<evidence type="ECO:0000313" key="2">
    <source>
        <dbReference type="Proteomes" id="UP000245207"/>
    </source>
</evidence>
<accession>A0A2U1LQB9</accession>
<gene>
    <name evidence="1" type="ORF">CTI12_AA463740</name>
</gene>
<dbReference type="InterPro" id="IPR023153">
    <property type="entry name" value="DarP_sf"/>
</dbReference>
<dbReference type="Pfam" id="PF04751">
    <property type="entry name" value="DarP"/>
    <property type="match status" value="2"/>
</dbReference>
<dbReference type="SUPFAM" id="SSF158710">
    <property type="entry name" value="PSPTO4464-like"/>
    <property type="match status" value="2"/>
</dbReference>